<organism evidence="3 4">
    <name type="scientific">Hibiscus syriacus</name>
    <name type="common">Rose of Sharon</name>
    <dbReference type="NCBI Taxonomy" id="106335"/>
    <lineage>
        <taxon>Eukaryota</taxon>
        <taxon>Viridiplantae</taxon>
        <taxon>Streptophyta</taxon>
        <taxon>Embryophyta</taxon>
        <taxon>Tracheophyta</taxon>
        <taxon>Spermatophyta</taxon>
        <taxon>Magnoliopsida</taxon>
        <taxon>eudicotyledons</taxon>
        <taxon>Gunneridae</taxon>
        <taxon>Pentapetalae</taxon>
        <taxon>rosids</taxon>
        <taxon>malvids</taxon>
        <taxon>Malvales</taxon>
        <taxon>Malvaceae</taxon>
        <taxon>Malvoideae</taxon>
        <taxon>Hibiscus</taxon>
    </lineage>
</organism>
<accession>A0A6A2WFR8</accession>
<gene>
    <name evidence="3" type="ORF">F3Y22_tig00116996pilonHSYRG00157</name>
</gene>
<keyword evidence="4" id="KW-1185">Reference proteome</keyword>
<dbReference type="InterPro" id="IPR007594">
    <property type="entry name" value="RFT1"/>
</dbReference>
<dbReference type="AlphaFoldDB" id="A0A6A2WFR8"/>
<dbReference type="GO" id="GO:0006488">
    <property type="term" value="P:dolichol-linked oligosaccharide biosynthetic process"/>
    <property type="evidence" value="ECO:0007669"/>
    <property type="project" value="InterPro"/>
</dbReference>
<feature type="domain" description="Reverse transcriptase Ty1/copia-type" evidence="2">
    <location>
        <begin position="1"/>
        <end position="86"/>
    </location>
</feature>
<dbReference type="Proteomes" id="UP000436088">
    <property type="component" value="Unassembled WGS sequence"/>
</dbReference>
<reference evidence="3" key="1">
    <citation type="submission" date="2019-09" db="EMBL/GenBank/DDBJ databases">
        <title>Draft genome information of white flower Hibiscus syriacus.</title>
        <authorList>
            <person name="Kim Y.-M."/>
        </authorList>
    </citation>
    <scope>NUCLEOTIDE SEQUENCE [LARGE SCALE GENOMIC DNA]</scope>
    <source>
        <strain evidence="3">YM2019G1</strain>
    </source>
</reference>
<protein>
    <recommendedName>
        <fullName evidence="1">Protein RFT1 homolog</fullName>
    </recommendedName>
</protein>
<dbReference type="Pfam" id="PF04506">
    <property type="entry name" value="Rft-1"/>
    <property type="match status" value="1"/>
</dbReference>
<proteinExistence type="inferred from homology"/>
<name>A0A6A2WFR8_HIBSY</name>
<dbReference type="Pfam" id="PF07727">
    <property type="entry name" value="RVT_2"/>
    <property type="match status" value="1"/>
</dbReference>
<comment type="similarity">
    <text evidence="1">Belongs to the RFT1 family.</text>
</comment>
<dbReference type="GO" id="GO:0005789">
    <property type="term" value="C:endoplasmic reticulum membrane"/>
    <property type="evidence" value="ECO:0007669"/>
    <property type="project" value="UniProtKB-SubCell"/>
</dbReference>
<evidence type="ECO:0000313" key="3">
    <source>
        <dbReference type="EMBL" id="KAE8657188.1"/>
    </source>
</evidence>
<comment type="subcellular location">
    <subcellularLocation>
        <location evidence="1">Endoplasmic reticulum membrane</location>
        <topology evidence="1">Multi-pass membrane protein</topology>
    </subcellularLocation>
</comment>
<evidence type="ECO:0000256" key="1">
    <source>
        <dbReference type="RuleBase" id="RU365067"/>
    </source>
</evidence>
<dbReference type="EMBL" id="VEPZ02001761">
    <property type="protein sequence ID" value="KAE8657188.1"/>
    <property type="molecule type" value="Genomic_DNA"/>
</dbReference>
<comment type="caution">
    <text evidence="3">The sequence shown here is derived from an EMBL/GenBank/DDBJ whole genome shotgun (WGS) entry which is preliminary data.</text>
</comment>
<evidence type="ECO:0000259" key="2">
    <source>
        <dbReference type="Pfam" id="PF07727"/>
    </source>
</evidence>
<comment type="function">
    <text evidence="1">Intramembrane glycolipid transporter that operates in the biosynthetic pathway of dolichol-linked oligosaccharides, the glycan precursors employed in protein asparagine (N)-glycosylation. The sequential addition of sugars to dolichol pyrophosphate produces dolichol-linked oligosaccharides containing fourteen sugars, including two GlcNAcs, nine mannoses and three glucoses. Once assembled, the oligosaccharide is transferred from the lipid to nascent proteins by oligosaccharyltransferases. The assembly of dolichol-linked oligosaccharides begins on the cytosolic side of the endoplasmic reticulum membrane and finishes in its lumen. RFT1 could mediate the translocation of the cytosolically oriented intermediate DolPP-GlcNAc2Man5, produced by ALG11, into the ER lumen where dolichol-linked oligosaccharides assembly continues. However, the intramembrane lipid transporter activity could not be confirmed in vitro.</text>
</comment>
<evidence type="ECO:0000313" key="4">
    <source>
        <dbReference type="Proteomes" id="UP000436088"/>
    </source>
</evidence>
<dbReference type="InterPro" id="IPR013103">
    <property type="entry name" value="RVT_2"/>
</dbReference>
<sequence length="183" mass="20794">MDVKLAFFNGYLEEKGYIEQPLGYIKKGHEDKVYRLKKALYGLKQAPRAWNTRIDEYFQRNGFMKSPYEHALYTKKSEDGDIMIVCLASRELGGQVGVSSFSRKFIFYICQVCIVATENQIKRSNDNLLVFSLIYVALDVLLVQSAGAVGLILANSEYPYHIEAKFSQIIFSDFNQPGATGTF</sequence>